<comment type="caution">
    <text evidence="3">The sequence shown here is derived from an EMBL/GenBank/DDBJ whole genome shotgun (WGS) entry which is preliminary data.</text>
</comment>
<dbReference type="InterPro" id="IPR035782">
    <property type="entry name" value="SPRY_RanBP9/10"/>
</dbReference>
<dbReference type="CDD" id="cd12909">
    <property type="entry name" value="SPRY_RanBP9_10"/>
    <property type="match status" value="1"/>
</dbReference>
<dbReference type="InterPro" id="IPR024964">
    <property type="entry name" value="CTLH/CRA"/>
</dbReference>
<dbReference type="InterPro" id="IPR050618">
    <property type="entry name" value="Ubq-SigPath_Reg"/>
</dbReference>
<name>A0A2P6TRR7_CHLSO</name>
<evidence type="ECO:0000313" key="3">
    <source>
        <dbReference type="EMBL" id="PRW56754.1"/>
    </source>
</evidence>
<dbReference type="STRING" id="3076.A0A2P6TRR7"/>
<dbReference type="AlphaFoldDB" id="A0A2P6TRR7"/>
<protein>
    <submittedName>
        <fullName evidence="3">Ran-binding 10</fullName>
    </submittedName>
</protein>
<gene>
    <name evidence="3" type="ORF">C2E21_4475</name>
</gene>
<organism evidence="3 4">
    <name type="scientific">Chlorella sorokiniana</name>
    <name type="common">Freshwater green alga</name>
    <dbReference type="NCBI Taxonomy" id="3076"/>
    <lineage>
        <taxon>Eukaryota</taxon>
        <taxon>Viridiplantae</taxon>
        <taxon>Chlorophyta</taxon>
        <taxon>core chlorophytes</taxon>
        <taxon>Trebouxiophyceae</taxon>
        <taxon>Chlorellales</taxon>
        <taxon>Chlorellaceae</taxon>
        <taxon>Chlorella clade</taxon>
        <taxon>Chlorella</taxon>
    </lineage>
</organism>
<dbReference type="InterPro" id="IPR043136">
    <property type="entry name" value="B30.2/SPRY_sf"/>
</dbReference>
<dbReference type="OrthoDB" id="25503at2759"/>
<dbReference type="InterPro" id="IPR013144">
    <property type="entry name" value="CRA_dom"/>
</dbReference>
<dbReference type="SMART" id="SM00757">
    <property type="entry name" value="CRA"/>
    <property type="match status" value="1"/>
</dbReference>
<keyword evidence="4" id="KW-1185">Reference proteome</keyword>
<dbReference type="InterPro" id="IPR001870">
    <property type="entry name" value="B30.2/SPRY"/>
</dbReference>
<dbReference type="Gene3D" id="2.60.120.920">
    <property type="match status" value="1"/>
</dbReference>
<dbReference type="SMART" id="SM00668">
    <property type="entry name" value="CTLH"/>
    <property type="match status" value="1"/>
</dbReference>
<dbReference type="Proteomes" id="UP000239899">
    <property type="component" value="Unassembled WGS sequence"/>
</dbReference>
<dbReference type="PROSITE" id="PS50897">
    <property type="entry name" value="CTLH"/>
    <property type="match status" value="1"/>
</dbReference>
<evidence type="ECO:0000259" key="1">
    <source>
        <dbReference type="PROSITE" id="PS50188"/>
    </source>
</evidence>
<dbReference type="PROSITE" id="PS50188">
    <property type="entry name" value="B302_SPRY"/>
    <property type="match status" value="1"/>
</dbReference>
<dbReference type="PANTHER" id="PTHR12864">
    <property type="entry name" value="RAN BINDING PROTEIN 9-RELATED"/>
    <property type="match status" value="1"/>
</dbReference>
<dbReference type="InterPro" id="IPR006595">
    <property type="entry name" value="CTLH_C"/>
</dbReference>
<accession>A0A2P6TRR7</accession>
<dbReference type="EMBL" id="LHPG02000008">
    <property type="protein sequence ID" value="PRW56754.1"/>
    <property type="molecule type" value="Genomic_DNA"/>
</dbReference>
<feature type="domain" description="B30.2/SPRY" evidence="1">
    <location>
        <begin position="1"/>
        <end position="179"/>
    </location>
</feature>
<feature type="domain" description="CTLH" evidence="2">
    <location>
        <begin position="255"/>
        <end position="312"/>
    </location>
</feature>
<dbReference type="Pfam" id="PF10607">
    <property type="entry name" value="CTLH"/>
    <property type="match status" value="1"/>
</dbReference>
<dbReference type="SUPFAM" id="SSF49899">
    <property type="entry name" value="Concanavalin A-like lectins/glucanases"/>
    <property type="match status" value="1"/>
</dbReference>
<evidence type="ECO:0000313" key="4">
    <source>
        <dbReference type="Proteomes" id="UP000239899"/>
    </source>
</evidence>
<dbReference type="InterPro" id="IPR013320">
    <property type="entry name" value="ConA-like_dom_sf"/>
</dbReference>
<sequence>MSARHQPSPSAWDGSIRSPAQRYLAVDGTRVKYIGPGSDDRDAAAVRTNHPVPADCPLFYFEVEITSRGRDGFIGIGFSTGDVKLDRLPGWEPHSYGYHGDDGHAFSGRGTGRAYGPTYTTGDWIGVILNRIERTITFTKKGYDLGVAFESISEERLFPSVGFRTPDEEIEANFGTDLANRPFRGDVAWIKHEAQQRLYASVLNTAVPRSAKGRSITGELVFGYLAHQGHWDTAAAVARDVLGGTVAVAQQDVQDMQMRQRISERVQAGDIDAALELTRQLAPGLLESNRRIHFRLQCQKFAEMIKAGQEAEAIEYGRTHVVPLLDAPASGSGGSSSSSVSAADRELLEDATALLAYDDPATGPTGYMLLPAHRSELAAALNRAILVHSGRSEDSALEAILRQATTALQELKRSGHPAAQLLDVQTLLQQQREPQPLGAA</sequence>
<dbReference type="SMART" id="SM00449">
    <property type="entry name" value="SPRY"/>
    <property type="match status" value="1"/>
</dbReference>
<evidence type="ECO:0000259" key="2">
    <source>
        <dbReference type="PROSITE" id="PS50897"/>
    </source>
</evidence>
<proteinExistence type="predicted"/>
<dbReference type="InterPro" id="IPR003877">
    <property type="entry name" value="SPRY_dom"/>
</dbReference>
<dbReference type="Pfam" id="PF00622">
    <property type="entry name" value="SPRY"/>
    <property type="match status" value="1"/>
</dbReference>
<reference evidence="3 4" key="1">
    <citation type="journal article" date="2018" name="Plant J.">
        <title>Genome sequences of Chlorella sorokiniana UTEX 1602 and Micractinium conductrix SAG 241.80: implications to maltose excretion by a green alga.</title>
        <authorList>
            <person name="Arriola M.B."/>
            <person name="Velmurugan N."/>
            <person name="Zhang Y."/>
            <person name="Plunkett M.H."/>
            <person name="Hondzo H."/>
            <person name="Barney B.M."/>
        </authorList>
    </citation>
    <scope>NUCLEOTIDE SEQUENCE [LARGE SCALE GENOMIC DNA]</scope>
    <source>
        <strain evidence="4">UTEX 1602</strain>
    </source>
</reference>